<evidence type="ECO:0000313" key="9">
    <source>
        <dbReference type="Proteomes" id="UP000594034"/>
    </source>
</evidence>
<feature type="domain" description="Methyltransferase small" evidence="7">
    <location>
        <begin position="39"/>
        <end position="161"/>
    </location>
</feature>
<dbReference type="GO" id="GO:0016430">
    <property type="term" value="F:tRNA (adenine-N6)-methyltransferase activity"/>
    <property type="evidence" value="ECO:0007669"/>
    <property type="project" value="UniProtKB-UniRule"/>
</dbReference>
<keyword evidence="3 6" id="KW-0808">Transferase</keyword>
<dbReference type="InterPro" id="IPR050210">
    <property type="entry name" value="tRNA_Adenine-N(6)_MTase"/>
</dbReference>
<dbReference type="PRINTS" id="PR00507">
    <property type="entry name" value="N12N6MTFRASE"/>
</dbReference>
<proteinExistence type="inferred from homology"/>
<dbReference type="Pfam" id="PF05175">
    <property type="entry name" value="MTS"/>
    <property type="match status" value="1"/>
</dbReference>
<dbReference type="AlphaFoldDB" id="A0A5J6WTU6"/>
<dbReference type="Proteomes" id="UP000594034">
    <property type="component" value="Chromosome"/>
</dbReference>
<dbReference type="EC" id="2.1.1.223" evidence="6"/>
<comment type="subcellular location">
    <subcellularLocation>
        <location evidence="6">Cytoplasm</location>
    </subcellularLocation>
</comment>
<dbReference type="Gene3D" id="3.40.50.150">
    <property type="entry name" value="Vaccinia Virus protein VP39"/>
    <property type="match status" value="1"/>
</dbReference>
<keyword evidence="1 6" id="KW-0963">Cytoplasm</keyword>
<dbReference type="PANTHER" id="PTHR47739">
    <property type="entry name" value="TRNA1(VAL) (ADENINE(37)-N6)-METHYLTRANSFERASE"/>
    <property type="match status" value="1"/>
</dbReference>
<keyword evidence="2 6" id="KW-0489">Methyltransferase</keyword>
<name>A0A5J6WTU6_9GAMM</name>
<evidence type="ECO:0000256" key="5">
    <source>
        <dbReference type="ARBA" id="ARBA00022694"/>
    </source>
</evidence>
<gene>
    <name evidence="8" type="ORF">FE240_02555</name>
</gene>
<keyword evidence="4 6" id="KW-0949">S-adenosyl-L-methionine</keyword>
<evidence type="ECO:0000313" key="8">
    <source>
        <dbReference type="EMBL" id="QFI53684.1"/>
    </source>
</evidence>
<dbReference type="InterPro" id="IPR022882">
    <property type="entry name" value="tRNA_adenine-N6_MeTrfase"/>
</dbReference>
<dbReference type="KEGG" id="asim:FE240_02555"/>
<evidence type="ECO:0000256" key="1">
    <source>
        <dbReference type="ARBA" id="ARBA00022490"/>
    </source>
</evidence>
<dbReference type="GO" id="GO:0005737">
    <property type="term" value="C:cytoplasm"/>
    <property type="evidence" value="ECO:0007669"/>
    <property type="project" value="UniProtKB-SubCell"/>
</dbReference>
<protein>
    <recommendedName>
        <fullName evidence="6">tRNA1(Val) (adenine(37)-N6)-methyltransferase</fullName>
        <ecNumber evidence="6">2.1.1.223</ecNumber>
    </recommendedName>
    <alternativeName>
        <fullName evidence="6">tRNA m6A37 methyltransferase</fullName>
    </alternativeName>
</protein>
<dbReference type="InterPro" id="IPR002052">
    <property type="entry name" value="DNA_methylase_N6_adenine_CS"/>
</dbReference>
<dbReference type="GO" id="GO:0032259">
    <property type="term" value="P:methylation"/>
    <property type="evidence" value="ECO:0007669"/>
    <property type="project" value="UniProtKB-KW"/>
</dbReference>
<evidence type="ECO:0000256" key="4">
    <source>
        <dbReference type="ARBA" id="ARBA00022691"/>
    </source>
</evidence>
<evidence type="ECO:0000256" key="3">
    <source>
        <dbReference type="ARBA" id="ARBA00022679"/>
    </source>
</evidence>
<comment type="catalytic activity">
    <reaction evidence="6">
        <text>adenosine(37) in tRNA1(Val) + S-adenosyl-L-methionine = N(6)-methyladenosine(37) in tRNA1(Val) + S-adenosyl-L-homocysteine + H(+)</text>
        <dbReference type="Rhea" id="RHEA:43160"/>
        <dbReference type="Rhea" id="RHEA-COMP:10369"/>
        <dbReference type="Rhea" id="RHEA-COMP:10370"/>
        <dbReference type="ChEBI" id="CHEBI:15378"/>
        <dbReference type="ChEBI" id="CHEBI:57856"/>
        <dbReference type="ChEBI" id="CHEBI:59789"/>
        <dbReference type="ChEBI" id="CHEBI:74411"/>
        <dbReference type="ChEBI" id="CHEBI:74449"/>
        <dbReference type="EC" id="2.1.1.223"/>
    </reaction>
</comment>
<dbReference type="RefSeq" id="WP_193003267.1">
    <property type="nucleotide sequence ID" value="NZ_CP040449.1"/>
</dbReference>
<organism evidence="8 9">
    <name type="scientific">Aeromonas simiae</name>
    <dbReference type="NCBI Taxonomy" id="218936"/>
    <lineage>
        <taxon>Bacteria</taxon>
        <taxon>Pseudomonadati</taxon>
        <taxon>Pseudomonadota</taxon>
        <taxon>Gammaproteobacteria</taxon>
        <taxon>Aeromonadales</taxon>
        <taxon>Aeromonadaceae</taxon>
        <taxon>Aeromonas</taxon>
    </lineage>
</organism>
<evidence type="ECO:0000256" key="6">
    <source>
        <dbReference type="HAMAP-Rule" id="MF_01872"/>
    </source>
</evidence>
<keyword evidence="9" id="KW-1185">Reference proteome</keyword>
<dbReference type="InterPro" id="IPR029063">
    <property type="entry name" value="SAM-dependent_MTases_sf"/>
</dbReference>
<dbReference type="PANTHER" id="PTHR47739:SF1">
    <property type="entry name" value="TRNA1(VAL) (ADENINE(37)-N6)-METHYLTRANSFERASE"/>
    <property type="match status" value="1"/>
</dbReference>
<dbReference type="InterPro" id="IPR007848">
    <property type="entry name" value="Small_mtfrase_dom"/>
</dbReference>
<reference evidence="8 9" key="1">
    <citation type="submission" date="2019-05" db="EMBL/GenBank/DDBJ databases">
        <title>OXA-830, a novel chromosomally encoded expanded-spectrum class D beta-lactamase in Aeromonas simiae.</title>
        <authorList>
            <person name="Zhou W."/>
            <person name="Chen Q."/>
        </authorList>
    </citation>
    <scope>NUCLEOTIDE SEQUENCE [LARGE SCALE GENOMIC DNA]</scope>
    <source>
        <strain evidence="8 9">A6</strain>
    </source>
</reference>
<evidence type="ECO:0000259" key="7">
    <source>
        <dbReference type="Pfam" id="PF05175"/>
    </source>
</evidence>
<dbReference type="EMBL" id="CP040449">
    <property type="protein sequence ID" value="QFI53684.1"/>
    <property type="molecule type" value="Genomic_DNA"/>
</dbReference>
<dbReference type="GO" id="GO:0003676">
    <property type="term" value="F:nucleic acid binding"/>
    <property type="evidence" value="ECO:0007669"/>
    <property type="project" value="InterPro"/>
</dbReference>
<dbReference type="SUPFAM" id="SSF53335">
    <property type="entry name" value="S-adenosyl-L-methionine-dependent methyltransferases"/>
    <property type="match status" value="1"/>
</dbReference>
<sequence length="235" mass="25755">MASPGFTFKQFHVAHDRCAMKVGTDGVLLGAWAPLDGVRRILDIGTGSGLIALMLAQRSAPDVQIDAIEIDPAAAAQAQENVLASPWPDKIHVHPVSLQQFEGGPYDLIVSNPPYFHAGQSFADPARARARHTGSLSQHDLLAACQRLLAPQGRVALVLPREEGERLRNIAARYDLHCACDEIVVGKEGKEANRVLLLFSRELITAKQGQIVIHSVDGRYCERYIQLTSPFYLKM</sequence>
<dbReference type="HAMAP" id="MF_01872">
    <property type="entry name" value="tRNA_methyltr_YfiC"/>
    <property type="match status" value="1"/>
</dbReference>
<accession>A0A5J6WTU6</accession>
<dbReference type="PROSITE" id="PS00092">
    <property type="entry name" value="N6_MTASE"/>
    <property type="match status" value="1"/>
</dbReference>
<keyword evidence="5 6" id="KW-0819">tRNA processing</keyword>
<dbReference type="CDD" id="cd02440">
    <property type="entry name" value="AdoMet_MTases"/>
    <property type="match status" value="1"/>
</dbReference>
<comment type="similarity">
    <text evidence="6">Belongs to the methyltransferase superfamily. tRNA (adenine-N(6)-)-methyltransferase family.</text>
</comment>
<dbReference type="GO" id="GO:0008033">
    <property type="term" value="P:tRNA processing"/>
    <property type="evidence" value="ECO:0007669"/>
    <property type="project" value="UniProtKB-UniRule"/>
</dbReference>
<comment type="function">
    <text evidence="6">Specifically methylates the adenine in position 37 of tRNA(1)(Val) (anticodon cmo5UAC).</text>
</comment>
<evidence type="ECO:0000256" key="2">
    <source>
        <dbReference type="ARBA" id="ARBA00022603"/>
    </source>
</evidence>